<protein>
    <submittedName>
        <fullName evidence="4">Glycosyltransferase</fullName>
    </submittedName>
</protein>
<evidence type="ECO:0000313" key="5">
    <source>
        <dbReference type="Proteomes" id="UP000463983"/>
    </source>
</evidence>
<dbReference type="SUPFAM" id="SSF53756">
    <property type="entry name" value="UDP-Glycosyltransferase/glycogen phosphorylase"/>
    <property type="match status" value="1"/>
</dbReference>
<dbReference type="Proteomes" id="UP000463983">
    <property type="component" value="Chromosome"/>
</dbReference>
<dbReference type="InterPro" id="IPR001296">
    <property type="entry name" value="Glyco_trans_1"/>
</dbReference>
<dbReference type="KEGG" id="caqa:MICH65_0517"/>
<dbReference type="AlphaFoldDB" id="A0A857NH96"/>
<dbReference type="Gene3D" id="3.40.50.2000">
    <property type="entry name" value="Glycogen Phosphorylase B"/>
    <property type="match status" value="2"/>
</dbReference>
<dbReference type="GO" id="GO:0016757">
    <property type="term" value="F:glycosyltransferase activity"/>
    <property type="evidence" value="ECO:0007669"/>
    <property type="project" value="InterPro"/>
</dbReference>
<evidence type="ECO:0000256" key="1">
    <source>
        <dbReference type="SAM" id="Coils"/>
    </source>
</evidence>
<gene>
    <name evidence="4" type="ORF">MICH65_0517</name>
</gene>
<name>A0A857NH96_9BACT</name>
<evidence type="ECO:0000313" key="4">
    <source>
        <dbReference type="EMBL" id="QHO63498.1"/>
    </source>
</evidence>
<keyword evidence="4" id="KW-0808">Transferase</keyword>
<feature type="coiled-coil region" evidence="1">
    <location>
        <begin position="335"/>
        <end position="362"/>
    </location>
</feature>
<keyword evidence="2" id="KW-0472">Membrane</keyword>
<dbReference type="Pfam" id="PF00534">
    <property type="entry name" value="Glycos_transf_1"/>
    <property type="match status" value="1"/>
</dbReference>
<evidence type="ECO:0000259" key="3">
    <source>
        <dbReference type="Pfam" id="PF00534"/>
    </source>
</evidence>
<sequence length="384" mass="44745">MRKQTTPNISSPSKTTVLQTAHVTKVYGPVQSLAKFISEKKRFDFYQIIHPLNNNASPESVFLRNGKKISEVRINTYSIFRYFLDFIITSYWLFKLPKKIDVGFGMNSFDTLPLVIFRHKINKIVFFNTDFARNRFNNKLINSIYVSIDKYCAQKADLVCCNTNRTIDARIDEGINKNKLLLTPNGVDFDKIGKIKPKTKYSKSLIYVGYLSKEHGLQTVIKELPKLDLKLIVIGSGEYERKLKNLVKKLNLDDSVTFLGNLKHQQVINILKKFGGFGLAPYNNSSEWTYYCDPVKIKEYLACYVPVIISSRPEVSETIAREKLGFRYTNEDEIKTILEKVRKMSEKEYKETQENISKFRNEFNLNTIYQNIWQRINQPVYTHE</sequence>
<dbReference type="PANTHER" id="PTHR12526">
    <property type="entry name" value="GLYCOSYLTRANSFERASE"/>
    <property type="match status" value="1"/>
</dbReference>
<feature type="transmembrane region" description="Helical" evidence="2">
    <location>
        <begin position="74"/>
        <end position="94"/>
    </location>
</feature>
<keyword evidence="1" id="KW-0175">Coiled coil</keyword>
<organism evidence="4 5">
    <name type="scientific">Candidatus Chazhemtobacterium aquaticus</name>
    <dbReference type="NCBI Taxonomy" id="2715735"/>
    <lineage>
        <taxon>Bacteria</taxon>
        <taxon>Candidatus Chazhemtobacteraceae</taxon>
        <taxon>Candidatus Chazhemtobacterium</taxon>
    </lineage>
</organism>
<evidence type="ECO:0000256" key="2">
    <source>
        <dbReference type="SAM" id="Phobius"/>
    </source>
</evidence>
<reference evidence="5" key="1">
    <citation type="journal article" date="2020" name="Microorganisms">
        <title>Complete Genome of a Member of a New Bacterial Lineage in the Microgenomates Group Reveals an Unusual Nucleotide Composition Disparity Between Two Strands of DNA and Limited Metabolic Potential.</title>
        <authorList>
            <person name="Kadnikov V.V."/>
            <person name="Mardanov A.V."/>
            <person name="Beletsky A.V."/>
            <person name="Karnachuk O.V."/>
            <person name="Ravin N.V."/>
        </authorList>
    </citation>
    <scope>NUCLEOTIDE SEQUENCE [LARGE SCALE GENOMIC DNA]</scope>
</reference>
<dbReference type="EMBL" id="CP047901">
    <property type="protein sequence ID" value="QHO63498.1"/>
    <property type="molecule type" value="Genomic_DNA"/>
</dbReference>
<feature type="domain" description="Glycosyl transferase family 1" evidence="3">
    <location>
        <begin position="191"/>
        <end position="358"/>
    </location>
</feature>
<keyword evidence="2" id="KW-0812">Transmembrane</keyword>
<keyword evidence="5" id="KW-1185">Reference proteome</keyword>
<accession>A0A857NH96</accession>
<keyword evidence="2" id="KW-1133">Transmembrane helix</keyword>
<proteinExistence type="predicted"/>
<dbReference type="RefSeq" id="WP_161931877.1">
    <property type="nucleotide sequence ID" value="NZ_CP047901.1"/>
</dbReference>